<organism evidence="7 8">
    <name type="scientific">Pontiella desulfatans</name>
    <dbReference type="NCBI Taxonomy" id="2750659"/>
    <lineage>
        <taxon>Bacteria</taxon>
        <taxon>Pseudomonadati</taxon>
        <taxon>Kiritimatiellota</taxon>
        <taxon>Kiritimatiellia</taxon>
        <taxon>Kiritimatiellales</taxon>
        <taxon>Pontiellaceae</taxon>
        <taxon>Pontiella</taxon>
    </lineage>
</organism>
<evidence type="ECO:0000256" key="6">
    <source>
        <dbReference type="HAMAP-Rule" id="MF_00541"/>
    </source>
</evidence>
<evidence type="ECO:0000256" key="4">
    <source>
        <dbReference type="ARBA" id="ARBA00023235"/>
    </source>
</evidence>
<dbReference type="GO" id="GO:0019324">
    <property type="term" value="P:L-lyxose metabolic process"/>
    <property type="evidence" value="ECO:0007669"/>
    <property type="project" value="TreeGrafter"/>
</dbReference>
<accession>A0A6C2U026</accession>
<dbReference type="SUPFAM" id="SSF51658">
    <property type="entry name" value="Xylose isomerase-like"/>
    <property type="match status" value="1"/>
</dbReference>
<reference evidence="7 8" key="1">
    <citation type="submission" date="2019-04" db="EMBL/GenBank/DDBJ databases">
        <authorList>
            <person name="Van Vliet M D."/>
        </authorList>
    </citation>
    <scope>NUCLEOTIDE SEQUENCE [LARGE SCALE GENOMIC DNA]</scope>
    <source>
        <strain evidence="7 8">F1</strain>
    </source>
</reference>
<dbReference type="EC" id="5.3.1.14" evidence="6"/>
<protein>
    <recommendedName>
        <fullName evidence="6">L-rhamnose isomerase</fullName>
        <ecNumber evidence="6">5.3.1.14</ecNumber>
    </recommendedName>
</protein>
<comment type="subcellular location">
    <subcellularLocation>
        <location evidence="6">Cytoplasm</location>
    </subcellularLocation>
</comment>
<dbReference type="GO" id="GO:0008740">
    <property type="term" value="F:L-rhamnose isomerase activity"/>
    <property type="evidence" value="ECO:0007669"/>
    <property type="project" value="UniProtKB-UniRule"/>
</dbReference>
<dbReference type="NCBIfam" id="NF002203">
    <property type="entry name" value="PRK01076.1"/>
    <property type="match status" value="1"/>
</dbReference>
<dbReference type="PANTHER" id="PTHR30268">
    <property type="entry name" value="L-RHAMNOSE ISOMERASE"/>
    <property type="match status" value="1"/>
</dbReference>
<evidence type="ECO:0000313" key="7">
    <source>
        <dbReference type="EMBL" id="VGO12766.1"/>
    </source>
</evidence>
<evidence type="ECO:0000256" key="1">
    <source>
        <dbReference type="ARBA" id="ARBA00022490"/>
    </source>
</evidence>
<comment type="pathway">
    <text evidence="6">Carbohydrate degradation; L-rhamnose degradation; glycerone phosphate from L-rhamnose: step 1/3.</text>
</comment>
<keyword evidence="1 6" id="KW-0963">Cytoplasm</keyword>
<dbReference type="UniPathway" id="UPA00541">
    <property type="reaction ID" value="UER00601"/>
</dbReference>
<proteinExistence type="inferred from homology"/>
<feature type="binding site" evidence="6">
    <location>
        <position position="262"/>
    </location>
    <ligand>
        <name>Mn(2+)</name>
        <dbReference type="ChEBI" id="CHEBI:29035"/>
    </ligand>
</feature>
<dbReference type="HAMAP" id="MF_00541">
    <property type="entry name" value="RhaA"/>
    <property type="match status" value="1"/>
</dbReference>
<dbReference type="InterPro" id="IPR009308">
    <property type="entry name" value="Rhamnose_isomerase"/>
</dbReference>
<dbReference type="InterPro" id="IPR036237">
    <property type="entry name" value="Xyl_isomerase-like_sf"/>
</dbReference>
<comment type="cofactor">
    <cofactor evidence="6">
        <name>Mn(2+)</name>
        <dbReference type="ChEBI" id="CHEBI:29035"/>
    </cofactor>
    <text evidence="6">Binds 1 Mn(2+) ion per subunit.</text>
</comment>
<evidence type="ECO:0000256" key="3">
    <source>
        <dbReference type="ARBA" id="ARBA00023211"/>
    </source>
</evidence>
<keyword evidence="4 6" id="KW-0413">Isomerase</keyword>
<dbReference type="GO" id="GO:0005737">
    <property type="term" value="C:cytoplasm"/>
    <property type="evidence" value="ECO:0007669"/>
    <property type="project" value="UniProtKB-SubCell"/>
</dbReference>
<evidence type="ECO:0000256" key="5">
    <source>
        <dbReference type="ARBA" id="ARBA00023308"/>
    </source>
</evidence>
<comment type="function">
    <text evidence="6">Catalyzes the interconversion of L-rhamnose and L-rhamnulose.</text>
</comment>
<name>A0A6C2U026_PONDE</name>
<evidence type="ECO:0000256" key="2">
    <source>
        <dbReference type="ARBA" id="ARBA00022723"/>
    </source>
</evidence>
<dbReference type="GO" id="GO:0030145">
    <property type="term" value="F:manganese ion binding"/>
    <property type="evidence" value="ECO:0007669"/>
    <property type="project" value="UniProtKB-UniRule"/>
</dbReference>
<feature type="binding site" evidence="6">
    <location>
        <position position="294"/>
    </location>
    <ligand>
        <name>Mn(2+)</name>
        <dbReference type="ChEBI" id="CHEBI:29035"/>
    </ligand>
</feature>
<keyword evidence="3 6" id="KW-0464">Manganese</keyword>
<gene>
    <name evidence="6 7" type="primary">rhaA</name>
    <name evidence="7" type="ORF">PDESU_01320</name>
</gene>
<dbReference type="GO" id="GO:0019301">
    <property type="term" value="P:rhamnose catabolic process"/>
    <property type="evidence" value="ECO:0007669"/>
    <property type="project" value="UniProtKB-UniRule"/>
</dbReference>
<dbReference type="RefSeq" id="WP_136078405.1">
    <property type="nucleotide sequence ID" value="NZ_CAAHFG010000001.1"/>
</dbReference>
<dbReference type="Proteomes" id="UP000366872">
    <property type="component" value="Unassembled WGS sequence"/>
</dbReference>
<feature type="binding site" evidence="6">
    <location>
        <position position="296"/>
    </location>
    <ligand>
        <name>Mn(2+)</name>
        <dbReference type="ChEBI" id="CHEBI:29035"/>
    </ligand>
</feature>
<dbReference type="InterPro" id="IPR050337">
    <property type="entry name" value="L-rhamnose_isomerase"/>
</dbReference>
<keyword evidence="8" id="KW-1185">Reference proteome</keyword>
<dbReference type="Gene3D" id="3.20.20.150">
    <property type="entry name" value="Divalent-metal-dependent TIM barrel enzymes"/>
    <property type="match status" value="1"/>
</dbReference>
<dbReference type="AlphaFoldDB" id="A0A6C2U026"/>
<comment type="similarity">
    <text evidence="6">Belongs to the rhamnose isomerase family.</text>
</comment>
<keyword evidence="2 6" id="KW-0479">Metal-binding</keyword>
<dbReference type="PANTHER" id="PTHR30268:SF0">
    <property type="entry name" value="L-RHAMNOSE ISOMERASE"/>
    <property type="match status" value="1"/>
</dbReference>
<dbReference type="EMBL" id="CAAHFG010000001">
    <property type="protein sequence ID" value="VGO12766.1"/>
    <property type="molecule type" value="Genomic_DNA"/>
</dbReference>
<comment type="catalytic activity">
    <reaction evidence="6">
        <text>L-rhamnopyranose = L-rhamnulose</text>
        <dbReference type="Rhea" id="RHEA:23160"/>
        <dbReference type="ChEBI" id="CHEBI:17897"/>
        <dbReference type="ChEBI" id="CHEBI:62346"/>
        <dbReference type="EC" id="5.3.1.14"/>
    </reaction>
</comment>
<evidence type="ECO:0000313" key="8">
    <source>
        <dbReference type="Proteomes" id="UP000366872"/>
    </source>
</evidence>
<keyword evidence="5 6" id="KW-0684">Rhamnose metabolism</keyword>
<dbReference type="Pfam" id="PF06134">
    <property type="entry name" value="RhaA"/>
    <property type="match status" value="1"/>
</dbReference>
<sequence>MSVEKAYELAKARYAAFGIDTDAMIDKALQLPISLHCWQADDVVGFETKPDGLAGGGIMATGNYPGRARNGEEARADIAKAMSLIPGTQRCNVHALYCETEEYVDRDEMTPAGFTKWMDWAKEQGIKLDFNPSFFAHPKSQDGYTLSHRDEEVRSFWVRHGKASRLIAEAMAEAQGSPCYVNWWTPDGSKDIPADRFGPRARMAKSYDEIMGDDSVDKAKCVDFIESKLFGIGSEEYVVSSGEFCSDYAISRGMGLCMDMGHFHPTETIHGKISSHLQFMDKILLHVSRPIRWDSDHVTLFNDDLKNVFLEIQRGNVWDRVIIALDFFDASINRIGAYVTGTRAARKGILYALLDPTEQLQSYEAEGKNAQRLALMEEFKSMPFAAVWDMLCEKAGVPVGADWLAEMEAYEADVLSKRA</sequence>